<dbReference type="InterPro" id="IPR050397">
    <property type="entry name" value="Env_Response_Regulators"/>
</dbReference>
<accession>A0ABV3RQK2</accession>
<feature type="domain" description="Cyclic nucleotide-binding" evidence="4">
    <location>
        <begin position="1"/>
        <end position="54"/>
    </location>
</feature>
<comment type="caution">
    <text evidence="6">The sequence shown here is derived from an EMBL/GenBank/DDBJ whole genome shotgun (WGS) entry which is preliminary data.</text>
</comment>
<sequence>MNGLRKFSAPKGKTIFQPGQPCPGFVILSEGTIRVTLAGPSGREVVLYRVRPGEICLQTLSCLIKDQVYGADGVAETDLSGHIVPAHEFRKKLAEDEGFRDMIMLSVSSRFAEYQQLIEDVALTSFDARLAKALIRLAQPGGKVPATHSELASETASGRAYVTRRLAALAQQGLVEQQEDGVAILDRRGLEHLAAGER</sequence>
<dbReference type="PANTHER" id="PTHR24567">
    <property type="entry name" value="CRP FAMILY TRANSCRIPTIONAL REGULATORY PROTEIN"/>
    <property type="match status" value="1"/>
</dbReference>
<dbReference type="Pfam" id="PF13545">
    <property type="entry name" value="HTH_Crp_2"/>
    <property type="match status" value="1"/>
</dbReference>
<dbReference type="RefSeq" id="WP_367878945.1">
    <property type="nucleotide sequence ID" value="NZ_JBFNXX010000013.1"/>
</dbReference>
<keyword evidence="7" id="KW-1185">Reference proteome</keyword>
<proteinExistence type="predicted"/>
<evidence type="ECO:0000256" key="1">
    <source>
        <dbReference type="ARBA" id="ARBA00023015"/>
    </source>
</evidence>
<dbReference type="InterPro" id="IPR036388">
    <property type="entry name" value="WH-like_DNA-bd_sf"/>
</dbReference>
<evidence type="ECO:0000256" key="2">
    <source>
        <dbReference type="ARBA" id="ARBA00023125"/>
    </source>
</evidence>
<keyword evidence="3" id="KW-0804">Transcription</keyword>
<gene>
    <name evidence="6" type="ORF">AB2B41_16655</name>
</gene>
<name>A0ABV3RQK2_9RHOB</name>
<dbReference type="Gene3D" id="2.60.120.10">
    <property type="entry name" value="Jelly Rolls"/>
    <property type="match status" value="1"/>
</dbReference>
<evidence type="ECO:0000313" key="6">
    <source>
        <dbReference type="EMBL" id="MEW9921244.1"/>
    </source>
</evidence>
<dbReference type="SUPFAM" id="SSF51206">
    <property type="entry name" value="cAMP-binding domain-like"/>
    <property type="match status" value="1"/>
</dbReference>
<evidence type="ECO:0000256" key="3">
    <source>
        <dbReference type="ARBA" id="ARBA00023163"/>
    </source>
</evidence>
<keyword evidence="1" id="KW-0805">Transcription regulation</keyword>
<dbReference type="PANTHER" id="PTHR24567:SF74">
    <property type="entry name" value="HTH-TYPE TRANSCRIPTIONAL REGULATOR ARCR"/>
    <property type="match status" value="1"/>
</dbReference>
<dbReference type="InterPro" id="IPR012318">
    <property type="entry name" value="HTH_CRP"/>
</dbReference>
<dbReference type="InterPro" id="IPR014710">
    <property type="entry name" value="RmlC-like_jellyroll"/>
</dbReference>
<dbReference type="CDD" id="cd00038">
    <property type="entry name" value="CAP_ED"/>
    <property type="match status" value="1"/>
</dbReference>
<dbReference type="EMBL" id="JBFNXX010000013">
    <property type="protein sequence ID" value="MEW9921244.1"/>
    <property type="molecule type" value="Genomic_DNA"/>
</dbReference>
<reference evidence="6 7" key="1">
    <citation type="submission" date="2024-07" db="EMBL/GenBank/DDBJ databases">
        <title>Marimonas sp.nov., isolated from tidal-flat sediment.</title>
        <authorList>
            <person name="Jayan J.N."/>
            <person name="Lee S.S."/>
        </authorList>
    </citation>
    <scope>NUCLEOTIDE SEQUENCE [LARGE SCALE GENOMIC DNA]</scope>
    <source>
        <strain evidence="6 7">MJW-29</strain>
    </source>
</reference>
<dbReference type="Proteomes" id="UP001556098">
    <property type="component" value="Unassembled WGS sequence"/>
</dbReference>
<dbReference type="SUPFAM" id="SSF46785">
    <property type="entry name" value="Winged helix' DNA-binding domain"/>
    <property type="match status" value="1"/>
</dbReference>
<keyword evidence="2" id="KW-0238">DNA-binding</keyword>
<protein>
    <submittedName>
        <fullName evidence="6">Crp/Fnr family transcriptional regulator</fullName>
    </submittedName>
</protein>
<evidence type="ECO:0000259" key="5">
    <source>
        <dbReference type="PROSITE" id="PS51063"/>
    </source>
</evidence>
<dbReference type="PROSITE" id="PS50042">
    <property type="entry name" value="CNMP_BINDING_3"/>
    <property type="match status" value="1"/>
</dbReference>
<evidence type="ECO:0000313" key="7">
    <source>
        <dbReference type="Proteomes" id="UP001556098"/>
    </source>
</evidence>
<dbReference type="InterPro" id="IPR018490">
    <property type="entry name" value="cNMP-bd_dom_sf"/>
</dbReference>
<dbReference type="InterPro" id="IPR036390">
    <property type="entry name" value="WH_DNA-bd_sf"/>
</dbReference>
<feature type="domain" description="HTH crp-type" evidence="5">
    <location>
        <begin position="124"/>
        <end position="188"/>
    </location>
</feature>
<dbReference type="PROSITE" id="PS51063">
    <property type="entry name" value="HTH_CRP_2"/>
    <property type="match status" value="1"/>
</dbReference>
<dbReference type="Gene3D" id="1.10.10.10">
    <property type="entry name" value="Winged helix-like DNA-binding domain superfamily/Winged helix DNA-binding domain"/>
    <property type="match status" value="1"/>
</dbReference>
<dbReference type="InterPro" id="IPR000595">
    <property type="entry name" value="cNMP-bd_dom"/>
</dbReference>
<evidence type="ECO:0000259" key="4">
    <source>
        <dbReference type="PROSITE" id="PS50042"/>
    </source>
</evidence>
<dbReference type="Pfam" id="PF00027">
    <property type="entry name" value="cNMP_binding"/>
    <property type="match status" value="1"/>
</dbReference>
<organism evidence="6 7">
    <name type="scientific">Sulfitobacter sediminis</name>
    <dbReference type="NCBI Taxonomy" id="3234186"/>
    <lineage>
        <taxon>Bacteria</taxon>
        <taxon>Pseudomonadati</taxon>
        <taxon>Pseudomonadota</taxon>
        <taxon>Alphaproteobacteria</taxon>
        <taxon>Rhodobacterales</taxon>
        <taxon>Roseobacteraceae</taxon>
        <taxon>Sulfitobacter</taxon>
    </lineage>
</organism>